<dbReference type="GO" id="GO:0005524">
    <property type="term" value="F:ATP binding"/>
    <property type="evidence" value="ECO:0007669"/>
    <property type="project" value="UniProtKB-KW"/>
</dbReference>
<keyword evidence="4" id="KW-0067">ATP-binding</keyword>
<dbReference type="EMBL" id="FNBL01000008">
    <property type="protein sequence ID" value="SDF87801.1"/>
    <property type="molecule type" value="Genomic_DNA"/>
</dbReference>
<gene>
    <name evidence="9" type="ORF">SAMN04488117_10898</name>
</gene>
<dbReference type="SUPFAM" id="SSF81301">
    <property type="entry name" value="Nucleotidyltransferase"/>
    <property type="match status" value="2"/>
</dbReference>
<dbReference type="GO" id="GO:0005829">
    <property type="term" value="C:cytosol"/>
    <property type="evidence" value="ECO:0007669"/>
    <property type="project" value="TreeGrafter"/>
</dbReference>
<name>A0A1G7PNH2_9RHOB</name>
<evidence type="ECO:0000256" key="6">
    <source>
        <dbReference type="ARBA" id="ARBA00023268"/>
    </source>
</evidence>
<dbReference type="OrthoDB" id="9759366at2"/>
<evidence type="ECO:0000256" key="5">
    <source>
        <dbReference type="ARBA" id="ARBA00022842"/>
    </source>
</evidence>
<accession>A0A1G7PNH2</accession>
<dbReference type="Pfam" id="PF03710">
    <property type="entry name" value="GlnE"/>
    <property type="match status" value="2"/>
</dbReference>
<keyword evidence="5" id="KW-0460">Magnesium</keyword>
<evidence type="ECO:0000313" key="9">
    <source>
        <dbReference type="EMBL" id="SDF87801.1"/>
    </source>
</evidence>
<evidence type="ECO:0000313" key="10">
    <source>
        <dbReference type="Proteomes" id="UP000182284"/>
    </source>
</evidence>
<dbReference type="GO" id="GO:0008882">
    <property type="term" value="F:[glutamate-ammonia-ligase] adenylyltransferase activity"/>
    <property type="evidence" value="ECO:0007669"/>
    <property type="project" value="InterPro"/>
</dbReference>
<keyword evidence="1 9" id="KW-0808">Transferase</keyword>
<dbReference type="Gene3D" id="1.20.120.330">
    <property type="entry name" value="Nucleotidyltransferases domain 2"/>
    <property type="match status" value="2"/>
</dbReference>
<dbReference type="CDD" id="cd05401">
    <property type="entry name" value="NT_GlnE_GlnD_like"/>
    <property type="match status" value="2"/>
</dbReference>
<dbReference type="PANTHER" id="PTHR30621">
    <property type="entry name" value="GLUTAMINE SYNTHETASE ADENYLYLTRANSFERASE"/>
    <property type="match status" value="1"/>
</dbReference>
<keyword evidence="6" id="KW-0511">Multifunctional enzyme</keyword>
<evidence type="ECO:0000259" key="8">
    <source>
        <dbReference type="Pfam" id="PF08335"/>
    </source>
</evidence>
<evidence type="ECO:0000256" key="3">
    <source>
        <dbReference type="ARBA" id="ARBA00022741"/>
    </source>
</evidence>
<dbReference type="InterPro" id="IPR023057">
    <property type="entry name" value="GlnE"/>
</dbReference>
<sequence length="930" mass="101908">MSDISAVSRRITRLPRAYDPERGAEAAEAVAGLTKDEIALVQGAAGSAPYLHGLVLTEAAWLMPAFDDPMRALSDEISRIEALPFDQIDPGLRQAKRRIALLAALCDLGGVWALSDVTGSLSLLADRACHVAMRAHVAREIKRGKIPGQTEDDIESCGGMVALAMGKHGAAELNYSSDIDLICLFDESRFEGVDQMEARAGFIRATRRAMASLSDLTGDGYVFRTDLRLRPDPSVTPVCFSMDAAERYYESVGRTWERAAYIKARACAGDIAAGERFLNQLTPFVWRKHLDFNAIRETHDMRLKIRAHKGLGGALKLEGHNMKLGLGGIREIEFFAQTRQLIAGGRDPELRARGTVPALAKLAEKGWVEAEVAETLSRDYEAHREVEHRLQMLRDAQTHSLPNTPEEFDRLAALMGRTTEAMRTDLRERCLRVHGLTEEFFAPGETAPAPDLPPEQEEITKRWSTYPCLRTLRAQQIFDRLKPDLLARIQRLDRPTEALSHLDGFLAGLPAGVQLFALFEANPQLIDLILDIVSTAPHLARYLSRNAGVLDAVIGGSFFAPWPGRAGITAELCDVLERAGDYERQLDTCRRWAKEWHFRVGVHQLRDLITADEAGAQYCDLAVACVAALYPRVVAEFSGKYGPPPGKGAMVLGMGSLGAGRLTAASDLDMIVIYDAGGVEASDGPRALPARTYYARLTQALITAMTAQTAEGRLYEVDMRLRPSGKQGPVATSYESFENYQKNEAWVWEHLALTRGTAIAGDQALVTAVEAFRTEIITAPKDESRIRQETQQMRVRLAEAKPGSLWDPKNGPGRMMDIELSAEAAALIAGAGCQDVYAQLRAGLECGWLTEAEHALLCETYRLMWRLQSAARLLTGEKLDPEAVGEGGRAFLLRSNGAVSMAALSEEVAVRARAAALILDQVLARPACEG</sequence>
<feature type="domain" description="Glutamate-ammonia ligase adenylyltransferase repeated" evidence="7">
    <location>
        <begin position="71"/>
        <end position="279"/>
    </location>
</feature>
<feature type="domain" description="PII-uridylyltransferase/Glutamine-synthetase adenylyltransferase" evidence="8">
    <location>
        <begin position="301"/>
        <end position="441"/>
    </location>
</feature>
<dbReference type="GO" id="GO:0016874">
    <property type="term" value="F:ligase activity"/>
    <property type="evidence" value="ECO:0007669"/>
    <property type="project" value="UniProtKB-KW"/>
</dbReference>
<evidence type="ECO:0000256" key="2">
    <source>
        <dbReference type="ARBA" id="ARBA00022695"/>
    </source>
</evidence>
<evidence type="ECO:0000259" key="7">
    <source>
        <dbReference type="Pfam" id="PF03710"/>
    </source>
</evidence>
<keyword evidence="2 9" id="KW-0548">Nucleotidyltransferase</keyword>
<keyword evidence="3" id="KW-0547">Nucleotide-binding</keyword>
<dbReference type="InterPro" id="IPR013546">
    <property type="entry name" value="PII_UdlTrfase/GS_AdlTrfase"/>
</dbReference>
<dbReference type="PANTHER" id="PTHR30621:SF0">
    <property type="entry name" value="BIFUNCTIONAL GLUTAMINE SYNTHETASE ADENYLYLTRANSFERASE_ADENYLYL-REMOVING ENZYME"/>
    <property type="match status" value="1"/>
</dbReference>
<dbReference type="InterPro" id="IPR043519">
    <property type="entry name" value="NT_sf"/>
</dbReference>
<dbReference type="Proteomes" id="UP000182284">
    <property type="component" value="Unassembled WGS sequence"/>
</dbReference>
<keyword evidence="9" id="KW-0436">Ligase</keyword>
<dbReference type="AlphaFoldDB" id="A0A1G7PNH2"/>
<dbReference type="GO" id="GO:0000820">
    <property type="term" value="P:regulation of glutamine family amino acid metabolic process"/>
    <property type="evidence" value="ECO:0007669"/>
    <property type="project" value="TreeGrafter"/>
</dbReference>
<evidence type="ECO:0000256" key="4">
    <source>
        <dbReference type="ARBA" id="ARBA00022840"/>
    </source>
</evidence>
<dbReference type="InterPro" id="IPR005190">
    <property type="entry name" value="GlnE_rpt_dom"/>
</dbReference>
<dbReference type="SUPFAM" id="SSF81593">
    <property type="entry name" value="Nucleotidyltransferase substrate binding subunit/domain"/>
    <property type="match status" value="2"/>
</dbReference>
<organism evidence="9 10">
    <name type="scientific">Celeribacter baekdonensis</name>
    <dbReference type="NCBI Taxonomy" id="875171"/>
    <lineage>
        <taxon>Bacteria</taxon>
        <taxon>Pseudomonadati</taxon>
        <taxon>Pseudomonadota</taxon>
        <taxon>Alphaproteobacteria</taxon>
        <taxon>Rhodobacterales</taxon>
        <taxon>Roseobacteraceae</taxon>
        <taxon>Celeribacter</taxon>
    </lineage>
</organism>
<dbReference type="RefSeq" id="WP_074645933.1">
    <property type="nucleotide sequence ID" value="NZ_FNBL01000008.1"/>
</dbReference>
<evidence type="ECO:0000256" key="1">
    <source>
        <dbReference type="ARBA" id="ARBA00022679"/>
    </source>
</evidence>
<protein>
    <submittedName>
        <fullName evidence="9">Glutamate-ammonia-ligase adenylyltransferase</fullName>
    </submittedName>
</protein>
<reference evidence="9 10" key="1">
    <citation type="submission" date="2016-10" db="EMBL/GenBank/DDBJ databases">
        <authorList>
            <person name="de Groot N.N."/>
        </authorList>
    </citation>
    <scope>NUCLEOTIDE SEQUENCE [LARGE SCALE GENOMIC DNA]</scope>
    <source>
        <strain evidence="9 10">DSM 27375</strain>
    </source>
</reference>
<dbReference type="Gene3D" id="3.30.460.10">
    <property type="entry name" value="Beta Polymerase, domain 2"/>
    <property type="match status" value="2"/>
</dbReference>
<dbReference type="Pfam" id="PF08335">
    <property type="entry name" value="GlnD_UR_UTase"/>
    <property type="match status" value="1"/>
</dbReference>
<proteinExistence type="predicted"/>
<feature type="domain" description="Glutamate-ammonia ligase adenylyltransferase repeated" evidence="7">
    <location>
        <begin position="529"/>
        <end position="769"/>
    </location>
</feature>